<evidence type="ECO:0008006" key="10">
    <source>
        <dbReference type="Google" id="ProtNLM"/>
    </source>
</evidence>
<feature type="transmembrane region" description="Helical" evidence="7">
    <location>
        <begin position="355"/>
        <end position="377"/>
    </location>
</feature>
<protein>
    <recommendedName>
        <fullName evidence="10">Polysulfide reductase</fullName>
    </recommendedName>
</protein>
<comment type="caution">
    <text evidence="8">The sequence shown here is derived from an EMBL/GenBank/DDBJ whole genome shotgun (WGS) entry which is preliminary data.</text>
</comment>
<keyword evidence="3" id="KW-1003">Cell membrane</keyword>
<evidence type="ECO:0000256" key="3">
    <source>
        <dbReference type="ARBA" id="ARBA00022475"/>
    </source>
</evidence>
<keyword evidence="6 7" id="KW-0472">Membrane</keyword>
<dbReference type="GO" id="GO:0005886">
    <property type="term" value="C:plasma membrane"/>
    <property type="evidence" value="ECO:0007669"/>
    <property type="project" value="UniProtKB-SubCell"/>
</dbReference>
<evidence type="ECO:0000256" key="4">
    <source>
        <dbReference type="ARBA" id="ARBA00022692"/>
    </source>
</evidence>
<evidence type="ECO:0000256" key="7">
    <source>
        <dbReference type="SAM" id="Phobius"/>
    </source>
</evidence>
<feature type="transmembrane region" description="Helical" evidence="7">
    <location>
        <begin position="245"/>
        <end position="268"/>
    </location>
</feature>
<dbReference type="PANTHER" id="PTHR43044:SF2">
    <property type="entry name" value="POLYSULPHIDE REDUCTASE NRFD"/>
    <property type="match status" value="1"/>
</dbReference>
<evidence type="ECO:0000313" key="9">
    <source>
        <dbReference type="Proteomes" id="UP000178606"/>
    </source>
</evidence>
<keyword evidence="5 7" id="KW-1133">Transmembrane helix</keyword>
<feature type="transmembrane region" description="Helical" evidence="7">
    <location>
        <begin position="330"/>
        <end position="348"/>
    </location>
</feature>
<feature type="transmembrane region" description="Helical" evidence="7">
    <location>
        <begin position="397"/>
        <end position="417"/>
    </location>
</feature>
<evidence type="ECO:0000256" key="6">
    <source>
        <dbReference type="ARBA" id="ARBA00023136"/>
    </source>
</evidence>
<feature type="transmembrane region" description="Helical" evidence="7">
    <location>
        <begin position="147"/>
        <end position="168"/>
    </location>
</feature>
<feature type="transmembrane region" description="Helical" evidence="7">
    <location>
        <begin position="109"/>
        <end position="127"/>
    </location>
</feature>
<name>A0A1F6D066_HANXR</name>
<proteinExistence type="inferred from homology"/>
<feature type="transmembrane region" description="Helical" evidence="7">
    <location>
        <begin position="74"/>
        <end position="97"/>
    </location>
</feature>
<evidence type="ECO:0000256" key="1">
    <source>
        <dbReference type="ARBA" id="ARBA00004651"/>
    </source>
</evidence>
<feature type="transmembrane region" description="Helical" evidence="7">
    <location>
        <begin position="288"/>
        <end position="310"/>
    </location>
</feature>
<dbReference type="PANTHER" id="PTHR43044">
    <property type="match status" value="1"/>
</dbReference>
<comment type="similarity">
    <text evidence="2">Belongs to the NrfD family.</text>
</comment>
<keyword evidence="4 7" id="KW-0812">Transmembrane</keyword>
<evidence type="ECO:0000256" key="2">
    <source>
        <dbReference type="ARBA" id="ARBA00008929"/>
    </source>
</evidence>
<reference evidence="8 9" key="1">
    <citation type="journal article" date="2016" name="Nat. Commun.">
        <title>Thousands of microbial genomes shed light on interconnected biogeochemical processes in an aquifer system.</title>
        <authorList>
            <person name="Anantharaman K."/>
            <person name="Brown C.T."/>
            <person name="Hug L.A."/>
            <person name="Sharon I."/>
            <person name="Castelle C.J."/>
            <person name="Probst A.J."/>
            <person name="Thomas B.C."/>
            <person name="Singh A."/>
            <person name="Wilkins M.J."/>
            <person name="Karaoz U."/>
            <person name="Brodie E.L."/>
            <person name="Williams K.H."/>
            <person name="Hubbard S.S."/>
            <person name="Banfield J.F."/>
        </authorList>
    </citation>
    <scope>NUCLEOTIDE SEQUENCE [LARGE SCALE GENOMIC DNA]</scope>
    <source>
        <strain evidence="9">RIFCSPLOWO2_12_FULL_64_10</strain>
    </source>
</reference>
<dbReference type="Proteomes" id="UP000178606">
    <property type="component" value="Unassembled WGS sequence"/>
</dbReference>
<gene>
    <name evidence="8" type="ORF">A3F84_10975</name>
</gene>
<evidence type="ECO:0000256" key="5">
    <source>
        <dbReference type="ARBA" id="ARBA00022989"/>
    </source>
</evidence>
<accession>A0A1F6D066</accession>
<evidence type="ECO:0000313" key="8">
    <source>
        <dbReference type="EMBL" id="OGG54472.1"/>
    </source>
</evidence>
<feature type="transmembrane region" description="Helical" evidence="7">
    <location>
        <begin position="209"/>
        <end position="233"/>
    </location>
</feature>
<organism evidence="8 9">
    <name type="scientific">Handelsmanbacteria sp. (strain RIFCSPLOWO2_12_FULL_64_10)</name>
    <dbReference type="NCBI Taxonomy" id="1817868"/>
    <lineage>
        <taxon>Bacteria</taxon>
        <taxon>Candidatus Handelsmaniibacteriota</taxon>
    </lineage>
</organism>
<comment type="subcellular location">
    <subcellularLocation>
        <location evidence="1">Cell membrane</location>
        <topology evidence="1">Multi-pass membrane protein</topology>
    </subcellularLocation>
</comment>
<dbReference type="Pfam" id="PF03916">
    <property type="entry name" value="NrfD"/>
    <property type="match status" value="1"/>
</dbReference>
<feature type="transmembrane region" description="Helical" evidence="7">
    <location>
        <begin position="33"/>
        <end position="54"/>
    </location>
</feature>
<dbReference type="AlphaFoldDB" id="A0A1F6D066"/>
<dbReference type="EMBL" id="MFKF01000102">
    <property type="protein sequence ID" value="OGG54472.1"/>
    <property type="molecule type" value="Genomic_DNA"/>
</dbReference>
<sequence length="455" mass="51183">MGDETHVYTGAEGAAPAAEDAALFVPVQQTGPLFFRVALALMAVVAWAAFAYGWQLWHGLGVTGLNRPVYWGIYITNFVFFIGVSHAGTLISAILRICQAEWRRAITRMAEVITVLVLFFGVGNVLIDMGRPDRMLNVIKHPHFRSPLLWDACSITAYLTASTIYLYLPLIPDIALLRDRVGGWRGRLYVWLALGWTGSEAQQRRLKRAIGIMAVLVIPIAVSVHTVVSWVFAMTVQPMWHSTIFGPYFVVGAIFSGIGAIITAMAIIRRVYRLEDYLKPVHFNNLGILLLVMALLWFYFTFAEYLTTWYGREPVEMGVFWAKVAGPYAPFFWAMFLFCFIIPFGVLCRRRTRTIAGTVVASVSVNVGMWLERFTIVVPTLVNPRLAAVHGIYTPTWVEWSIMAGCFAAFILLYMGFTKLFPIVSIWEIREGQEEGIPETLERIQTYLPGKAVNT</sequence>
<dbReference type="InterPro" id="IPR005614">
    <property type="entry name" value="NrfD-like"/>
</dbReference>